<dbReference type="InterPro" id="IPR011079">
    <property type="entry name" value="Ala_racemase_C"/>
</dbReference>
<feature type="active site" description="Proton acceptor; specific for L-alanine" evidence="4">
    <location>
        <position position="273"/>
    </location>
</feature>
<dbReference type="Gene3D" id="2.40.37.10">
    <property type="entry name" value="Lyase, Ornithine Decarboxylase, Chain A, domain 1"/>
    <property type="match status" value="1"/>
</dbReference>
<proteinExistence type="inferred from homology"/>
<dbReference type="Pfam" id="PF01168">
    <property type="entry name" value="Ala_racemase_N"/>
    <property type="match status" value="1"/>
</dbReference>
<organism evidence="7 8">
    <name type="scientific">Nocardioides imazamoxiresistens</name>
    <dbReference type="NCBI Taxonomy" id="3231893"/>
    <lineage>
        <taxon>Bacteria</taxon>
        <taxon>Bacillati</taxon>
        <taxon>Actinomycetota</taxon>
        <taxon>Actinomycetes</taxon>
        <taxon>Propionibacteriales</taxon>
        <taxon>Nocardioidaceae</taxon>
        <taxon>Nocardioides</taxon>
    </lineage>
</organism>
<evidence type="ECO:0000256" key="2">
    <source>
        <dbReference type="ARBA" id="ARBA00022898"/>
    </source>
</evidence>
<dbReference type="EMBL" id="JAVYII010000001">
    <property type="protein sequence ID" value="MDT9591740.1"/>
    <property type="molecule type" value="Genomic_DNA"/>
</dbReference>
<evidence type="ECO:0000259" key="6">
    <source>
        <dbReference type="SMART" id="SM01005"/>
    </source>
</evidence>
<evidence type="ECO:0000256" key="1">
    <source>
        <dbReference type="ARBA" id="ARBA00001933"/>
    </source>
</evidence>
<dbReference type="SUPFAM" id="SSF50621">
    <property type="entry name" value="Alanine racemase C-terminal domain-like"/>
    <property type="match status" value="1"/>
</dbReference>
<keyword evidence="2 4" id="KW-0663">Pyridoxal phosphate</keyword>
<comment type="catalytic activity">
    <reaction evidence="4">
        <text>L-alanine = D-alanine</text>
        <dbReference type="Rhea" id="RHEA:20249"/>
        <dbReference type="ChEBI" id="CHEBI:57416"/>
        <dbReference type="ChEBI" id="CHEBI:57972"/>
        <dbReference type="EC" id="5.1.1.1"/>
    </reaction>
</comment>
<comment type="cofactor">
    <cofactor evidence="1 4">
        <name>pyridoxal 5'-phosphate</name>
        <dbReference type="ChEBI" id="CHEBI:597326"/>
    </cofactor>
</comment>
<dbReference type="InterPro" id="IPR009006">
    <property type="entry name" value="Ala_racemase/Decarboxylase_C"/>
</dbReference>
<dbReference type="Pfam" id="PF00842">
    <property type="entry name" value="Ala_racemase_C"/>
    <property type="match status" value="1"/>
</dbReference>
<dbReference type="Proteomes" id="UP001268542">
    <property type="component" value="Unassembled WGS sequence"/>
</dbReference>
<dbReference type="PANTHER" id="PTHR30511:SF0">
    <property type="entry name" value="ALANINE RACEMASE, CATABOLIC-RELATED"/>
    <property type="match status" value="1"/>
</dbReference>
<dbReference type="Gene3D" id="3.20.20.10">
    <property type="entry name" value="Alanine racemase"/>
    <property type="match status" value="1"/>
</dbReference>
<feature type="active site" description="Proton acceptor; specific for D-alanine" evidence="4">
    <location>
        <position position="37"/>
    </location>
</feature>
<feature type="compositionally biased region" description="Basic and acidic residues" evidence="5">
    <location>
        <begin position="401"/>
        <end position="413"/>
    </location>
</feature>
<keyword evidence="8" id="KW-1185">Reference proteome</keyword>
<dbReference type="SUPFAM" id="SSF51419">
    <property type="entry name" value="PLP-binding barrel"/>
    <property type="match status" value="1"/>
</dbReference>
<dbReference type="PRINTS" id="PR00992">
    <property type="entry name" value="ALARACEMASE"/>
</dbReference>
<feature type="binding site" evidence="4">
    <location>
        <position position="135"/>
    </location>
    <ligand>
        <name>substrate</name>
    </ligand>
</feature>
<feature type="modified residue" description="N6-(pyridoxal phosphate)lysine" evidence="4">
    <location>
        <position position="37"/>
    </location>
</feature>
<evidence type="ECO:0000256" key="5">
    <source>
        <dbReference type="SAM" id="MobiDB-lite"/>
    </source>
</evidence>
<protein>
    <recommendedName>
        <fullName evidence="4">Alanine racemase</fullName>
        <ecNumber evidence="4">5.1.1.1</ecNumber>
    </recommendedName>
</protein>
<comment type="caution">
    <text evidence="7">The sequence shown here is derived from an EMBL/GenBank/DDBJ whole genome shotgun (WGS) entry which is preliminary data.</text>
</comment>
<accession>A0ABU3PR86</accession>
<feature type="compositionally biased region" description="Acidic residues" evidence="5">
    <location>
        <begin position="390"/>
        <end position="400"/>
    </location>
</feature>
<dbReference type="InterPro" id="IPR029066">
    <property type="entry name" value="PLP-binding_barrel"/>
</dbReference>
<evidence type="ECO:0000313" key="8">
    <source>
        <dbReference type="Proteomes" id="UP001268542"/>
    </source>
</evidence>
<dbReference type="InterPro" id="IPR000821">
    <property type="entry name" value="Ala_racemase"/>
</dbReference>
<dbReference type="InterPro" id="IPR020622">
    <property type="entry name" value="Ala_racemase_pyridoxalP-BS"/>
</dbReference>
<dbReference type="PROSITE" id="PS00395">
    <property type="entry name" value="ALANINE_RACEMASE"/>
    <property type="match status" value="1"/>
</dbReference>
<dbReference type="RefSeq" id="WP_315730756.1">
    <property type="nucleotide sequence ID" value="NZ_JAVYII010000001.1"/>
</dbReference>
<feature type="region of interest" description="Disordered" evidence="5">
    <location>
        <begin position="383"/>
        <end position="413"/>
    </location>
</feature>
<name>A0ABU3PR86_9ACTN</name>
<evidence type="ECO:0000256" key="3">
    <source>
        <dbReference type="ARBA" id="ARBA00023235"/>
    </source>
</evidence>
<dbReference type="NCBIfam" id="TIGR00492">
    <property type="entry name" value="alr"/>
    <property type="match status" value="1"/>
</dbReference>
<dbReference type="EC" id="5.1.1.1" evidence="4"/>
<evidence type="ECO:0000313" key="7">
    <source>
        <dbReference type="EMBL" id="MDT9591740.1"/>
    </source>
</evidence>
<dbReference type="InterPro" id="IPR001608">
    <property type="entry name" value="Ala_racemase_N"/>
</dbReference>
<dbReference type="PANTHER" id="PTHR30511">
    <property type="entry name" value="ALANINE RACEMASE"/>
    <property type="match status" value="1"/>
</dbReference>
<dbReference type="SMART" id="SM01005">
    <property type="entry name" value="Ala_racemase_C"/>
    <property type="match status" value="1"/>
</dbReference>
<dbReference type="HAMAP" id="MF_01201">
    <property type="entry name" value="Ala_racemase"/>
    <property type="match status" value="1"/>
</dbReference>
<feature type="binding site" evidence="4">
    <location>
        <position position="327"/>
    </location>
    <ligand>
        <name>substrate</name>
    </ligand>
</feature>
<sequence>MSAPSRPEVVVDLAAVRRNVRTLRARVAPSAMMTVVKADGYGHGMVEVARAARAAGADWLGVATPAEALALRAAGDTGRVLCWLTMPGEDLAALVAAGVDVTAYSPADVDLVVAAAQAADVPARLQLKIDTGLHRGGALAEDWPALVRAALVGEAAGALRVTGIWSHLAASEDSAHPANDAQEAAFVEALAHAEEAGLRPEVRHLANSAAALLRPSAHFDLVRCGIATYGIDPAPDVAEGDVPGGRPDLVPAMTVRAPLVLTKRLQPGDGVSYGHTWVADRPTTVGLVPLGYGDGVPRHAAAGVGSPDAAEVWVDGRRRPVRGRVCMDQLVVDLDGDEPEAGAEVELFGTGERGAPTALDWARACGTIDYEIVTRLRGRALRRHVGVEPGPDEPGPDEPAGDERTGTHDGGHA</sequence>
<evidence type="ECO:0000256" key="4">
    <source>
        <dbReference type="HAMAP-Rule" id="MF_01201"/>
    </source>
</evidence>
<gene>
    <name evidence="7" type="primary">alr</name>
    <name evidence="7" type="ORF">RDV89_01580</name>
</gene>
<comment type="function">
    <text evidence="4">Catalyzes the interconversion of L-alanine and D-alanine. May also act on other amino acids.</text>
</comment>
<dbReference type="GO" id="GO:0008784">
    <property type="term" value="F:alanine racemase activity"/>
    <property type="evidence" value="ECO:0007669"/>
    <property type="project" value="UniProtKB-EC"/>
</dbReference>
<dbReference type="CDD" id="cd00430">
    <property type="entry name" value="PLPDE_III_AR"/>
    <property type="match status" value="1"/>
</dbReference>
<keyword evidence="3 4" id="KW-0413">Isomerase</keyword>
<feature type="domain" description="Alanine racemase C-terminal" evidence="6">
    <location>
        <begin position="252"/>
        <end position="385"/>
    </location>
</feature>
<reference evidence="7 8" key="1">
    <citation type="submission" date="2023-08" db="EMBL/GenBank/DDBJ databases">
        <title>Nocardioides seae sp. nov., a bacterium isolated from a soil.</title>
        <authorList>
            <person name="Wang X."/>
        </authorList>
    </citation>
    <scope>NUCLEOTIDE SEQUENCE [LARGE SCALE GENOMIC DNA]</scope>
    <source>
        <strain evidence="7 8">YZH12</strain>
    </source>
</reference>
<comment type="similarity">
    <text evidence="4">Belongs to the alanine racemase family.</text>
</comment>
<comment type="pathway">
    <text evidence="4">Amino-acid biosynthesis; D-alanine biosynthesis; D-alanine from L-alanine: step 1/1.</text>
</comment>